<evidence type="ECO:0000313" key="1">
    <source>
        <dbReference type="EMBL" id="ONI42756.1"/>
    </source>
</evidence>
<evidence type="ECO:0000313" key="2">
    <source>
        <dbReference type="Proteomes" id="UP000188605"/>
    </source>
</evidence>
<comment type="caution">
    <text evidence="1">The sequence shown here is derived from an EMBL/GenBank/DDBJ whole genome shotgun (WGS) entry which is preliminary data.</text>
</comment>
<gene>
    <name evidence="1" type="ORF">AN396_13225</name>
</gene>
<dbReference type="Proteomes" id="UP000188605">
    <property type="component" value="Unassembled WGS sequence"/>
</dbReference>
<name>A0ACC8XGX4_9FIRM</name>
<proteinExistence type="predicted"/>
<protein>
    <submittedName>
        <fullName evidence="1">Uncharacterized protein</fullName>
    </submittedName>
</protein>
<accession>A0ACC8XGX4</accession>
<dbReference type="EMBL" id="LJDB01000007">
    <property type="protein sequence ID" value="ONI42756.1"/>
    <property type="molecule type" value="Genomic_DNA"/>
</dbReference>
<sequence>MTVFLVICVFLLIGTTLFFFRKSKVANTKVEELTGILDGLPIAISATGMDKKWIFVNKFCEKMIGKPRKELHGQLCENWRSPICRTENCGITCLENGRLKTSCTLDSAYGETIDLQVDVAYILNYSGQRIGRIEVITDVTSFNQSLAGKEAQENLIKEVSSGMDKFLEISNYVNNSASELSNSAVLQFSITQQFMSSISELSDSLEHNINRIIETNKISLKAKEKTNIGTEYMKNLISTMDEINKSSTNIAEVIKIIENISSQTNLLALNAAIESARAGEAGKGFAVVANEIRDLATKSSETVKDIENIIKASLDNVQKGLNIVKDTDIALKNIVDTIDDTVNISKTLLENSKQQKQAISQLNDGTSKLENITEATVSTADKNLDVNKDMQHQIQKLKDVINI</sequence>
<organism evidence="1 2">
    <name type="scientific">Candidatus Epulonipiscium fishelsonii</name>
    <dbReference type="NCBI Taxonomy" id="77094"/>
    <lineage>
        <taxon>Bacteria</taxon>
        <taxon>Bacillati</taxon>
        <taxon>Bacillota</taxon>
        <taxon>Clostridia</taxon>
        <taxon>Lachnospirales</taxon>
        <taxon>Lachnospiraceae</taxon>
        <taxon>Candidatus Epulonipiscium</taxon>
    </lineage>
</organism>
<keyword evidence="2" id="KW-1185">Reference proteome</keyword>
<reference evidence="1" key="1">
    <citation type="submission" date="2016-08" db="EMBL/GenBank/DDBJ databases">
        <authorList>
            <person name="Ngugi D.K."/>
            <person name="Miyake S."/>
            <person name="Stingl U."/>
        </authorList>
    </citation>
    <scope>NUCLEOTIDE SEQUENCE</scope>
    <source>
        <strain evidence="1">SCG-B11WGA-EpuloA1</strain>
    </source>
</reference>